<protein>
    <recommendedName>
        <fullName evidence="15 16">Type III pantothenate kinase</fullName>
        <ecNumber evidence="6 16">2.7.1.33</ecNumber>
    </recommendedName>
    <alternativeName>
        <fullName evidence="16">PanK-III</fullName>
    </alternativeName>
    <alternativeName>
        <fullName evidence="16">Pantothenic acid kinase</fullName>
    </alternativeName>
</protein>
<dbReference type="PANTHER" id="PTHR34265:SF1">
    <property type="entry name" value="TYPE III PANTOTHENATE KINASE"/>
    <property type="match status" value="1"/>
</dbReference>
<feature type="binding site" evidence="16">
    <location>
        <position position="81"/>
    </location>
    <ligand>
        <name>substrate</name>
    </ligand>
</feature>
<keyword evidence="7 16" id="KW-0963">Cytoplasm</keyword>
<evidence type="ECO:0000256" key="3">
    <source>
        <dbReference type="ARBA" id="ARBA00004496"/>
    </source>
</evidence>
<dbReference type="CDD" id="cd24015">
    <property type="entry name" value="ASKHA_NBD_PanK-III"/>
    <property type="match status" value="1"/>
</dbReference>
<evidence type="ECO:0000256" key="8">
    <source>
        <dbReference type="ARBA" id="ARBA00022679"/>
    </source>
</evidence>
<dbReference type="GO" id="GO:0005737">
    <property type="term" value="C:cytoplasm"/>
    <property type="evidence" value="ECO:0007669"/>
    <property type="project" value="UniProtKB-SubCell"/>
</dbReference>
<evidence type="ECO:0000256" key="2">
    <source>
        <dbReference type="ARBA" id="ARBA00001958"/>
    </source>
</evidence>
<evidence type="ECO:0000256" key="16">
    <source>
        <dbReference type="HAMAP-Rule" id="MF_01274"/>
    </source>
</evidence>
<dbReference type="Pfam" id="PF03309">
    <property type="entry name" value="Pan_kinase"/>
    <property type="match status" value="1"/>
</dbReference>
<comment type="function">
    <text evidence="16">Catalyzes the phosphorylation of pantothenate (Pan), the first step in CoA biosynthesis.</text>
</comment>
<dbReference type="HAMAP" id="MF_01274">
    <property type="entry name" value="Pantothen_kinase_3"/>
    <property type="match status" value="1"/>
</dbReference>
<evidence type="ECO:0000256" key="4">
    <source>
        <dbReference type="ARBA" id="ARBA00005225"/>
    </source>
</evidence>
<evidence type="ECO:0000256" key="11">
    <source>
        <dbReference type="ARBA" id="ARBA00022840"/>
    </source>
</evidence>
<keyword evidence="8 16" id="KW-0808">Transferase</keyword>
<dbReference type="UniPathway" id="UPA00241">
    <property type="reaction ID" value="UER00352"/>
</dbReference>
<comment type="pathway">
    <text evidence="4 16">Cofactor biosynthesis; coenzyme A biosynthesis; CoA from (R)-pantothenate: step 1/5.</text>
</comment>
<evidence type="ECO:0000256" key="12">
    <source>
        <dbReference type="ARBA" id="ARBA00022958"/>
    </source>
</evidence>
<name>A0A239IFP5_EKHLU</name>
<keyword evidence="16" id="KW-0479">Metal-binding</keyword>
<dbReference type="GO" id="GO:0015937">
    <property type="term" value="P:coenzyme A biosynthetic process"/>
    <property type="evidence" value="ECO:0007669"/>
    <property type="project" value="UniProtKB-UniRule"/>
</dbReference>
<comment type="similarity">
    <text evidence="14 16">Belongs to the type III pantothenate kinase family.</text>
</comment>
<dbReference type="Proteomes" id="UP000198393">
    <property type="component" value="Unassembled WGS sequence"/>
</dbReference>
<comment type="cofactor">
    <cofactor evidence="16">
        <name>NH4(+)</name>
        <dbReference type="ChEBI" id="CHEBI:28938"/>
    </cofactor>
    <cofactor evidence="16">
        <name>K(+)</name>
        <dbReference type="ChEBI" id="CHEBI:29103"/>
    </cofactor>
    <text evidence="16">A monovalent cation. Ammonium or potassium.</text>
</comment>
<gene>
    <name evidence="16" type="primary">coaX</name>
    <name evidence="17" type="ORF">SAMN05421640_1639</name>
</gene>
<dbReference type="InterPro" id="IPR043129">
    <property type="entry name" value="ATPase_NBD"/>
</dbReference>
<comment type="catalytic activity">
    <reaction evidence="1 16">
        <text>(R)-pantothenate + ATP = (R)-4'-phosphopantothenate + ADP + H(+)</text>
        <dbReference type="Rhea" id="RHEA:16373"/>
        <dbReference type="ChEBI" id="CHEBI:10986"/>
        <dbReference type="ChEBI" id="CHEBI:15378"/>
        <dbReference type="ChEBI" id="CHEBI:29032"/>
        <dbReference type="ChEBI" id="CHEBI:30616"/>
        <dbReference type="ChEBI" id="CHEBI:456216"/>
        <dbReference type="EC" id="2.7.1.33"/>
    </reaction>
</comment>
<evidence type="ECO:0000256" key="15">
    <source>
        <dbReference type="ARBA" id="ARBA00040883"/>
    </source>
</evidence>
<dbReference type="InterPro" id="IPR004619">
    <property type="entry name" value="Type_III_PanK"/>
</dbReference>
<comment type="subunit">
    <text evidence="5 16">Homodimer.</text>
</comment>
<keyword evidence="11 16" id="KW-0067">ATP-binding</keyword>
<dbReference type="NCBIfam" id="TIGR00671">
    <property type="entry name" value="baf"/>
    <property type="match status" value="1"/>
</dbReference>
<keyword evidence="9 16" id="KW-0547">Nucleotide-binding</keyword>
<dbReference type="EMBL" id="FZPD01000003">
    <property type="protein sequence ID" value="SNS92242.1"/>
    <property type="molecule type" value="Genomic_DNA"/>
</dbReference>
<evidence type="ECO:0000256" key="9">
    <source>
        <dbReference type="ARBA" id="ARBA00022741"/>
    </source>
</evidence>
<feature type="binding site" evidence="16">
    <location>
        <position position="114"/>
    </location>
    <ligand>
        <name>ATP</name>
        <dbReference type="ChEBI" id="CHEBI:30616"/>
    </ligand>
</feature>
<dbReference type="Gene3D" id="3.30.420.40">
    <property type="match status" value="1"/>
</dbReference>
<dbReference type="AlphaFoldDB" id="A0A239IFP5"/>
<evidence type="ECO:0000256" key="5">
    <source>
        <dbReference type="ARBA" id="ARBA00011738"/>
    </source>
</evidence>
<evidence type="ECO:0000256" key="6">
    <source>
        <dbReference type="ARBA" id="ARBA00012102"/>
    </source>
</evidence>
<proteinExistence type="inferred from homology"/>
<keyword evidence="18" id="KW-1185">Reference proteome</keyword>
<evidence type="ECO:0000313" key="18">
    <source>
        <dbReference type="Proteomes" id="UP000198393"/>
    </source>
</evidence>
<sequence>MDEKIEVLLVDVGNSSIKTTGAVGGTFQDTKTWTQLADVLDHYSGQPMMVSSVKKLDPNLEGRKNTTILSHKIPLPITLDYETPETLGADRIAAAVGAHELFPNNDNLIIDMGTCMTIDLLDKSGVFRGGIISPGLKMRMTSMSRYTDQLPDISDEWREIHSGELGKTTKECLFSGSFWGIIHEINGVIKTLSKDFTSLNMILTGGDAHFFESNLKAHIFAGSKIVQKGLYRIWKYQE</sequence>
<evidence type="ECO:0000256" key="13">
    <source>
        <dbReference type="ARBA" id="ARBA00022993"/>
    </source>
</evidence>
<accession>A0A239IFP5</accession>
<evidence type="ECO:0000256" key="1">
    <source>
        <dbReference type="ARBA" id="ARBA00001206"/>
    </source>
</evidence>
<feature type="binding site" evidence="16">
    <location>
        <begin position="88"/>
        <end position="91"/>
    </location>
    <ligand>
        <name>substrate</name>
    </ligand>
</feature>
<dbReference type="RefSeq" id="WP_179213346.1">
    <property type="nucleotide sequence ID" value="NZ_FZPD01000003.1"/>
</dbReference>
<organism evidence="17 18">
    <name type="scientific">Ekhidna lutea</name>
    <dbReference type="NCBI Taxonomy" id="447679"/>
    <lineage>
        <taxon>Bacteria</taxon>
        <taxon>Pseudomonadati</taxon>
        <taxon>Bacteroidota</taxon>
        <taxon>Cytophagia</taxon>
        <taxon>Cytophagales</taxon>
        <taxon>Reichenbachiellaceae</taxon>
        <taxon>Ekhidna</taxon>
    </lineage>
</organism>
<dbReference type="EC" id="2.7.1.33" evidence="6 16"/>
<feature type="binding site" evidence="16">
    <location>
        <position position="111"/>
    </location>
    <ligand>
        <name>K(+)</name>
        <dbReference type="ChEBI" id="CHEBI:29103"/>
    </ligand>
</feature>
<evidence type="ECO:0000256" key="7">
    <source>
        <dbReference type="ARBA" id="ARBA00022490"/>
    </source>
</evidence>
<feature type="active site" description="Proton acceptor" evidence="16">
    <location>
        <position position="90"/>
    </location>
</feature>
<dbReference type="GO" id="GO:0004594">
    <property type="term" value="F:pantothenate kinase activity"/>
    <property type="evidence" value="ECO:0007669"/>
    <property type="project" value="UniProtKB-UniRule"/>
</dbReference>
<feature type="binding site" evidence="16">
    <location>
        <position position="169"/>
    </location>
    <ligand>
        <name>substrate</name>
    </ligand>
</feature>
<comment type="subcellular location">
    <subcellularLocation>
        <location evidence="3 16">Cytoplasm</location>
    </subcellularLocation>
</comment>
<keyword evidence="13 16" id="KW-0173">Coenzyme A biosynthesis</keyword>
<feature type="binding site" evidence="16">
    <location>
        <begin position="11"/>
        <end position="18"/>
    </location>
    <ligand>
        <name>ATP</name>
        <dbReference type="ChEBI" id="CHEBI:30616"/>
    </ligand>
</feature>
<evidence type="ECO:0000256" key="10">
    <source>
        <dbReference type="ARBA" id="ARBA00022777"/>
    </source>
</evidence>
<dbReference type="PANTHER" id="PTHR34265">
    <property type="entry name" value="TYPE III PANTOTHENATE KINASE"/>
    <property type="match status" value="1"/>
</dbReference>
<evidence type="ECO:0000313" key="17">
    <source>
        <dbReference type="EMBL" id="SNS92242.1"/>
    </source>
</evidence>
<dbReference type="GO" id="GO:0046872">
    <property type="term" value="F:metal ion binding"/>
    <property type="evidence" value="ECO:0007669"/>
    <property type="project" value="UniProtKB-KW"/>
</dbReference>
<dbReference type="GO" id="GO:0005524">
    <property type="term" value="F:ATP binding"/>
    <property type="evidence" value="ECO:0007669"/>
    <property type="project" value="UniProtKB-UniRule"/>
</dbReference>
<reference evidence="17 18" key="1">
    <citation type="submission" date="2017-06" db="EMBL/GenBank/DDBJ databases">
        <authorList>
            <person name="Kim H.J."/>
            <person name="Triplett B.A."/>
        </authorList>
    </citation>
    <scope>NUCLEOTIDE SEQUENCE [LARGE SCALE GENOMIC DNA]</scope>
    <source>
        <strain evidence="17 18">DSM 19307</strain>
    </source>
</reference>
<keyword evidence="10 16" id="KW-0418">Kinase</keyword>
<dbReference type="SUPFAM" id="SSF53067">
    <property type="entry name" value="Actin-like ATPase domain"/>
    <property type="match status" value="2"/>
</dbReference>
<comment type="cofactor">
    <cofactor evidence="2">
        <name>K(+)</name>
        <dbReference type="ChEBI" id="CHEBI:29103"/>
    </cofactor>
</comment>
<evidence type="ECO:0000256" key="14">
    <source>
        <dbReference type="ARBA" id="ARBA00038036"/>
    </source>
</evidence>
<keyword evidence="12 16" id="KW-0630">Potassium</keyword>